<comment type="caution">
    <text evidence="1">The sequence shown here is derived from an EMBL/GenBank/DDBJ whole genome shotgun (WGS) entry which is preliminary data.</text>
</comment>
<dbReference type="EMBL" id="JABRWQ010000007">
    <property type="protein sequence ID" value="NRD24591.1"/>
    <property type="molecule type" value="Genomic_DNA"/>
</dbReference>
<sequence>MMKPFQKLAFYVVTVTLCFSCHFNKGKFVITNKSDFNIDSLTINPDSRKQIIKLDKGEHIEHSIVMNEAKTDGSYFITFKNSDNNTIVSKSFGYYTNGYQIEDEINITVLNDTILIESTFNKPYK</sequence>
<evidence type="ECO:0000313" key="1">
    <source>
        <dbReference type="EMBL" id="NRD24591.1"/>
    </source>
</evidence>
<organism evidence="1 2">
    <name type="scientific">Winogradskyella litoriviva</name>
    <dbReference type="NCBI Taxonomy" id="1220182"/>
    <lineage>
        <taxon>Bacteria</taxon>
        <taxon>Pseudomonadati</taxon>
        <taxon>Bacteroidota</taxon>
        <taxon>Flavobacteriia</taxon>
        <taxon>Flavobacteriales</taxon>
        <taxon>Flavobacteriaceae</taxon>
        <taxon>Winogradskyella</taxon>
    </lineage>
</organism>
<name>A0ABX2E919_9FLAO</name>
<protein>
    <submittedName>
        <fullName evidence="1">Uncharacterized protein</fullName>
    </submittedName>
</protein>
<reference evidence="1 2" key="1">
    <citation type="journal article" date="2015" name="Int. J. Syst. Evol. Microbiol.">
        <title>Winogradskyella litoriviva sp. nov., isolated from coastal seawater.</title>
        <authorList>
            <person name="Nedashkovskaya O.I."/>
            <person name="Kukhlevskiy A.D."/>
            <person name="Zhukova N.V."/>
            <person name="Kim S.J."/>
            <person name="Rhee S.K."/>
            <person name="Mikhailov V.V."/>
        </authorList>
    </citation>
    <scope>NUCLEOTIDE SEQUENCE [LARGE SCALE GENOMIC DNA]</scope>
    <source>
        <strain evidence="1 2">KMM6491</strain>
    </source>
</reference>
<dbReference type="Proteomes" id="UP000805085">
    <property type="component" value="Unassembled WGS sequence"/>
</dbReference>
<dbReference type="RefSeq" id="WP_173302241.1">
    <property type="nucleotide sequence ID" value="NZ_JABRWQ010000007.1"/>
</dbReference>
<evidence type="ECO:0000313" key="2">
    <source>
        <dbReference type="Proteomes" id="UP000805085"/>
    </source>
</evidence>
<keyword evidence="2" id="KW-1185">Reference proteome</keyword>
<proteinExistence type="predicted"/>
<gene>
    <name evidence="1" type="ORF">HNV10_15155</name>
</gene>
<accession>A0ABX2E919</accession>